<keyword evidence="1" id="KW-0479">Metal-binding</keyword>
<dbReference type="Gene3D" id="1.10.1170.10">
    <property type="entry name" value="Inhibitor Of Apoptosis Protein (2mihbC-IAP-1), Chain A"/>
    <property type="match status" value="2"/>
</dbReference>
<dbReference type="Pfam" id="PF13920">
    <property type="entry name" value="zf-C3HC4_3"/>
    <property type="match status" value="1"/>
</dbReference>
<dbReference type="AlphaFoldDB" id="A0A8B8AMJ6"/>
<dbReference type="GO" id="GO:0031398">
    <property type="term" value="P:positive regulation of protein ubiquitination"/>
    <property type="evidence" value="ECO:0007669"/>
    <property type="project" value="TreeGrafter"/>
</dbReference>
<protein>
    <submittedName>
        <fullName evidence="5">Baculoviral IAP repeat-containing protein 2-like</fullName>
    </submittedName>
</protein>
<dbReference type="InterPro" id="IPR050784">
    <property type="entry name" value="IAP"/>
</dbReference>
<dbReference type="RefSeq" id="XP_022292415.1">
    <property type="nucleotide sequence ID" value="XM_022436707.1"/>
</dbReference>
<dbReference type="CDD" id="cd00022">
    <property type="entry name" value="BIR"/>
    <property type="match status" value="1"/>
</dbReference>
<keyword evidence="3" id="KW-0862">Zinc</keyword>
<dbReference type="FunFam" id="1.10.1170.10:FF:000002">
    <property type="entry name" value="Baculoviral IAP repeat containing 7"/>
    <property type="match status" value="1"/>
</dbReference>
<dbReference type="KEGG" id="cvn:111103428"/>
<dbReference type="Gene3D" id="1.10.533.10">
    <property type="entry name" value="Death Domain, Fas"/>
    <property type="match status" value="1"/>
</dbReference>
<sequence>MFLNEYSHRNSYDVFGNGADGYSNIPCDNVVRSRSLATNIPRLSQGNDRAKTIATEYGITVSTPKHHQYAIKDVRRGTFKNWPSHITQKPDELAEAGFFYTGKSDVVVCFYCGQGLHEWDITDEPWGEHARWSPDCPFLLNIKGPEFVRLEQMKDTDPVQYISKKTSAVQVVENRPQTQTKVSDIDTWNNPAVESLLQNGYSKESVRKAICVLRRKRGDNVTLSAKELLSIIFNIEEGKEVCDDLVEQEKEEQNDNPNDLVRKENEELRKSIYCRKCSTKVVSMVFLPCGHLCTCTDCAPSVKYCLLCEKFIKGTVRTYMV</sequence>
<keyword evidence="4" id="KW-1185">Reference proteome</keyword>
<proteinExistence type="predicted"/>
<dbReference type="GO" id="GO:0008270">
    <property type="term" value="F:zinc ion binding"/>
    <property type="evidence" value="ECO:0007669"/>
    <property type="project" value="UniProtKB-KW"/>
</dbReference>
<dbReference type="InterPro" id="IPR011029">
    <property type="entry name" value="DEATH-like_dom_sf"/>
</dbReference>
<dbReference type="GO" id="GO:0005737">
    <property type="term" value="C:cytoplasm"/>
    <property type="evidence" value="ECO:0007669"/>
    <property type="project" value="TreeGrafter"/>
</dbReference>
<dbReference type="PROSITE" id="PS50143">
    <property type="entry name" value="BIR_REPEAT_2"/>
    <property type="match status" value="1"/>
</dbReference>
<dbReference type="GO" id="GO:0005634">
    <property type="term" value="C:nucleus"/>
    <property type="evidence" value="ECO:0007669"/>
    <property type="project" value="TreeGrafter"/>
</dbReference>
<dbReference type="GO" id="GO:0043027">
    <property type="term" value="F:cysteine-type endopeptidase inhibitor activity involved in apoptotic process"/>
    <property type="evidence" value="ECO:0007669"/>
    <property type="project" value="TreeGrafter"/>
</dbReference>
<dbReference type="GO" id="GO:0061630">
    <property type="term" value="F:ubiquitin protein ligase activity"/>
    <property type="evidence" value="ECO:0007669"/>
    <property type="project" value="TreeGrafter"/>
</dbReference>
<gene>
    <name evidence="5" type="primary">LOC111103428</name>
</gene>
<accession>A0A8B8AMJ6</accession>
<organism evidence="4 5">
    <name type="scientific">Crassostrea virginica</name>
    <name type="common">Eastern oyster</name>
    <dbReference type="NCBI Taxonomy" id="6565"/>
    <lineage>
        <taxon>Eukaryota</taxon>
        <taxon>Metazoa</taxon>
        <taxon>Spiralia</taxon>
        <taxon>Lophotrochozoa</taxon>
        <taxon>Mollusca</taxon>
        <taxon>Bivalvia</taxon>
        <taxon>Autobranchia</taxon>
        <taxon>Pteriomorphia</taxon>
        <taxon>Ostreida</taxon>
        <taxon>Ostreoidea</taxon>
        <taxon>Ostreidae</taxon>
        <taxon>Crassostrea</taxon>
    </lineage>
</organism>
<evidence type="ECO:0000256" key="2">
    <source>
        <dbReference type="ARBA" id="ARBA00022771"/>
    </source>
</evidence>
<dbReference type="GeneID" id="111103428"/>
<reference evidence="5" key="1">
    <citation type="submission" date="2025-08" db="UniProtKB">
        <authorList>
            <consortium name="RefSeq"/>
        </authorList>
    </citation>
    <scope>IDENTIFICATION</scope>
    <source>
        <tissue evidence="5">Whole sample</tissue>
    </source>
</reference>
<evidence type="ECO:0000256" key="3">
    <source>
        <dbReference type="ARBA" id="ARBA00022833"/>
    </source>
</evidence>
<dbReference type="Proteomes" id="UP000694844">
    <property type="component" value="Chromosome 7"/>
</dbReference>
<dbReference type="GO" id="GO:0043066">
    <property type="term" value="P:negative regulation of apoptotic process"/>
    <property type="evidence" value="ECO:0007669"/>
    <property type="project" value="TreeGrafter"/>
</dbReference>
<evidence type="ECO:0000313" key="4">
    <source>
        <dbReference type="Proteomes" id="UP000694844"/>
    </source>
</evidence>
<keyword evidence="2" id="KW-0863">Zinc-finger</keyword>
<dbReference type="GO" id="GO:0051726">
    <property type="term" value="P:regulation of cell cycle"/>
    <property type="evidence" value="ECO:0007669"/>
    <property type="project" value="TreeGrafter"/>
</dbReference>
<dbReference type="OrthoDB" id="10051407at2759"/>
<dbReference type="InterPro" id="IPR001370">
    <property type="entry name" value="BIR_rpt"/>
</dbReference>
<dbReference type="PANTHER" id="PTHR10044:SF139">
    <property type="entry name" value="DEATH-ASSOCIATED INHIBITOR OF APOPTOSIS 2"/>
    <property type="match status" value="1"/>
</dbReference>
<name>A0A8B8AMJ6_CRAVI</name>
<dbReference type="Pfam" id="PF00653">
    <property type="entry name" value="BIR"/>
    <property type="match status" value="1"/>
</dbReference>
<dbReference type="SMART" id="SM00238">
    <property type="entry name" value="BIR"/>
    <property type="match status" value="1"/>
</dbReference>
<evidence type="ECO:0000313" key="5">
    <source>
        <dbReference type="RefSeq" id="XP_022292415.1"/>
    </source>
</evidence>
<evidence type="ECO:0000256" key="1">
    <source>
        <dbReference type="ARBA" id="ARBA00022723"/>
    </source>
</evidence>
<dbReference type="PROSITE" id="PS01282">
    <property type="entry name" value="BIR_REPEAT_1"/>
    <property type="match status" value="1"/>
</dbReference>
<dbReference type="PANTHER" id="PTHR10044">
    <property type="entry name" value="INHIBITOR OF APOPTOSIS"/>
    <property type="match status" value="1"/>
</dbReference>
<dbReference type="SUPFAM" id="SSF57924">
    <property type="entry name" value="Inhibitor of apoptosis (IAP) repeat"/>
    <property type="match status" value="1"/>
</dbReference>